<organism evidence="2 3">
    <name type="scientific">Spirosoma profusum</name>
    <dbReference type="NCBI Taxonomy" id="2771354"/>
    <lineage>
        <taxon>Bacteria</taxon>
        <taxon>Pseudomonadati</taxon>
        <taxon>Bacteroidota</taxon>
        <taxon>Cytophagia</taxon>
        <taxon>Cytophagales</taxon>
        <taxon>Cytophagaceae</taxon>
        <taxon>Spirosoma</taxon>
    </lineage>
</organism>
<dbReference type="PANTHER" id="PTHR33055">
    <property type="entry name" value="TRANSPOSASE FOR INSERTION SEQUENCE ELEMENT IS1111A"/>
    <property type="match status" value="1"/>
</dbReference>
<accession>A0A927AVP1</accession>
<proteinExistence type="predicted"/>
<evidence type="ECO:0000313" key="2">
    <source>
        <dbReference type="EMBL" id="MBD2705241.1"/>
    </source>
</evidence>
<sequence length="151" mass="17030">MLTSLGHDIHKFPTAKSFACWLGLVPNNKISGGKIIGNRTPSGKNHIAKALRHAANSIGNQKDHELTPFFKRIAFKKGRLAAIIATARKLAVIIWNMIIKAEPCQKNRVEINDQKQKAMKLRYLDKKLHALQLSKEELEKLLLNRLLSVAY</sequence>
<name>A0A927AVP1_9BACT</name>
<evidence type="ECO:0000259" key="1">
    <source>
        <dbReference type="Pfam" id="PF02371"/>
    </source>
</evidence>
<dbReference type="GO" id="GO:0004803">
    <property type="term" value="F:transposase activity"/>
    <property type="evidence" value="ECO:0007669"/>
    <property type="project" value="InterPro"/>
</dbReference>
<dbReference type="Proteomes" id="UP000598820">
    <property type="component" value="Unassembled WGS sequence"/>
</dbReference>
<evidence type="ECO:0000313" key="3">
    <source>
        <dbReference type="Proteomes" id="UP000598820"/>
    </source>
</evidence>
<dbReference type="EMBL" id="JACWZY010000049">
    <property type="protein sequence ID" value="MBD2705241.1"/>
    <property type="molecule type" value="Genomic_DNA"/>
</dbReference>
<dbReference type="AlphaFoldDB" id="A0A927AVP1"/>
<gene>
    <name evidence="2" type="ORF">IC229_31775</name>
</gene>
<reference evidence="2" key="1">
    <citation type="submission" date="2020-09" db="EMBL/GenBank/DDBJ databases">
        <authorList>
            <person name="Kim M.K."/>
        </authorList>
    </citation>
    <scope>NUCLEOTIDE SEQUENCE</scope>
    <source>
        <strain evidence="2">BT702</strain>
    </source>
</reference>
<dbReference type="Pfam" id="PF02371">
    <property type="entry name" value="Transposase_20"/>
    <property type="match status" value="1"/>
</dbReference>
<keyword evidence="3" id="KW-1185">Reference proteome</keyword>
<comment type="caution">
    <text evidence="2">The sequence shown here is derived from an EMBL/GenBank/DDBJ whole genome shotgun (WGS) entry which is preliminary data.</text>
</comment>
<dbReference type="PANTHER" id="PTHR33055:SF13">
    <property type="entry name" value="TRANSPOSASE"/>
    <property type="match status" value="1"/>
</dbReference>
<dbReference type="InterPro" id="IPR047650">
    <property type="entry name" value="Transpos_IS110"/>
</dbReference>
<dbReference type="GO" id="GO:0003677">
    <property type="term" value="F:DNA binding"/>
    <property type="evidence" value="ECO:0007669"/>
    <property type="project" value="InterPro"/>
</dbReference>
<dbReference type="GO" id="GO:0006313">
    <property type="term" value="P:DNA transposition"/>
    <property type="evidence" value="ECO:0007669"/>
    <property type="project" value="InterPro"/>
</dbReference>
<dbReference type="InterPro" id="IPR003346">
    <property type="entry name" value="Transposase_20"/>
</dbReference>
<feature type="domain" description="Transposase IS116/IS110/IS902 C-terminal" evidence="1">
    <location>
        <begin position="2"/>
        <end position="59"/>
    </location>
</feature>
<protein>
    <submittedName>
        <fullName evidence="2">Transposase</fullName>
    </submittedName>
</protein>